<keyword evidence="1" id="KW-0812">Transmembrane</keyword>
<dbReference type="SMART" id="SM00409">
    <property type="entry name" value="IG"/>
    <property type="match status" value="1"/>
</dbReference>
<keyword evidence="2" id="KW-0732">Signal</keyword>
<dbReference type="Gene3D" id="2.60.40.2710">
    <property type="match status" value="1"/>
</dbReference>
<dbReference type="FunFam" id="2.60.40.10:FF:002431">
    <property type="entry name" value="Si:ch211-222k6.3"/>
    <property type="match status" value="1"/>
</dbReference>
<dbReference type="Proteomes" id="UP000281406">
    <property type="component" value="Unassembled WGS sequence"/>
</dbReference>
<sequence length="243" mass="27876">MRSRSFIFWVLFLVDVSPSGYVKTSEEENMQQIEKYSDMNVFVAVGDGVKTLIVMEGDSVTLNTSVTEIKRHDTILWMFGDDEYIAKMNEAAGLYFISEGERFRGRLALDNQTGSLTIKNIRTEHTGHYQLQIRSKSETTKRFSVTVRDAKWKNVIKLNDHTGDLTIRNIQIQHSGDYDLEINNSTTILHMKFNIVVSDLPENSHWNTVAMTVIGIFAVLVILIVLFVIYKKKASWCHKNGKY</sequence>
<keyword evidence="1" id="KW-0472">Membrane</keyword>
<dbReference type="OrthoDB" id="8831649at2759"/>
<comment type="caution">
    <text evidence="4">The sequence shown here is derived from an EMBL/GenBank/DDBJ whole genome shotgun (WGS) entry which is preliminary data.</text>
</comment>
<evidence type="ECO:0000256" key="1">
    <source>
        <dbReference type="SAM" id="Phobius"/>
    </source>
</evidence>
<feature type="chain" id="PRO_5018045880" evidence="2">
    <location>
        <begin position="20"/>
        <end position="243"/>
    </location>
</feature>
<feature type="domain" description="Immunoglobulin" evidence="3">
    <location>
        <begin position="49"/>
        <end position="148"/>
    </location>
</feature>
<dbReference type="AlphaFoldDB" id="A0A3N0YEI0"/>
<feature type="transmembrane region" description="Helical" evidence="1">
    <location>
        <begin position="209"/>
        <end position="230"/>
    </location>
</feature>
<evidence type="ECO:0000313" key="4">
    <source>
        <dbReference type="EMBL" id="ROL44655.1"/>
    </source>
</evidence>
<evidence type="ECO:0000313" key="5">
    <source>
        <dbReference type="Proteomes" id="UP000281406"/>
    </source>
</evidence>
<keyword evidence="1" id="KW-1133">Transmembrane helix</keyword>
<feature type="signal peptide" evidence="2">
    <location>
        <begin position="1"/>
        <end position="19"/>
    </location>
</feature>
<dbReference type="InterPro" id="IPR036179">
    <property type="entry name" value="Ig-like_dom_sf"/>
</dbReference>
<organism evidence="4 5">
    <name type="scientific">Anabarilius grahami</name>
    <name type="common">Kanglang fish</name>
    <name type="synonym">Barilius grahami</name>
    <dbReference type="NCBI Taxonomy" id="495550"/>
    <lineage>
        <taxon>Eukaryota</taxon>
        <taxon>Metazoa</taxon>
        <taxon>Chordata</taxon>
        <taxon>Craniata</taxon>
        <taxon>Vertebrata</taxon>
        <taxon>Euteleostomi</taxon>
        <taxon>Actinopterygii</taxon>
        <taxon>Neopterygii</taxon>
        <taxon>Teleostei</taxon>
        <taxon>Ostariophysi</taxon>
        <taxon>Cypriniformes</taxon>
        <taxon>Xenocyprididae</taxon>
        <taxon>Xenocypridinae</taxon>
        <taxon>Xenocypridinae incertae sedis</taxon>
        <taxon>Anabarilius</taxon>
    </lineage>
</organism>
<accession>A0A3N0YEI0</accession>
<dbReference type="Gene3D" id="2.60.40.10">
    <property type="entry name" value="Immunoglobulins"/>
    <property type="match status" value="1"/>
</dbReference>
<dbReference type="InterPro" id="IPR003599">
    <property type="entry name" value="Ig_sub"/>
</dbReference>
<dbReference type="SUPFAM" id="SSF48726">
    <property type="entry name" value="Immunoglobulin"/>
    <property type="match status" value="2"/>
</dbReference>
<dbReference type="InterPro" id="IPR013783">
    <property type="entry name" value="Ig-like_fold"/>
</dbReference>
<dbReference type="PANTHER" id="PTHR21063:SF4">
    <property type="entry name" value="CD48 ANTIGEN-RELATED"/>
    <property type="match status" value="1"/>
</dbReference>
<dbReference type="InterPro" id="IPR013106">
    <property type="entry name" value="Ig_V-set"/>
</dbReference>
<proteinExistence type="predicted"/>
<gene>
    <name evidence="4" type="ORF">DPX16_18366</name>
</gene>
<dbReference type="PANTHER" id="PTHR21063">
    <property type="entry name" value="LFA-3"/>
    <property type="match status" value="1"/>
</dbReference>
<keyword evidence="5" id="KW-1185">Reference proteome</keyword>
<evidence type="ECO:0000256" key="2">
    <source>
        <dbReference type="SAM" id="SignalP"/>
    </source>
</evidence>
<dbReference type="EMBL" id="RJVU01044706">
    <property type="protein sequence ID" value="ROL44655.1"/>
    <property type="molecule type" value="Genomic_DNA"/>
</dbReference>
<protein>
    <submittedName>
        <fullName evidence="4">CD48 antigen</fullName>
    </submittedName>
</protein>
<reference evidence="4 5" key="1">
    <citation type="submission" date="2018-10" db="EMBL/GenBank/DDBJ databases">
        <title>Genome assembly for a Yunnan-Guizhou Plateau 3E fish, Anabarilius grahami (Regan), and its evolutionary and genetic applications.</title>
        <authorList>
            <person name="Jiang W."/>
        </authorList>
    </citation>
    <scope>NUCLEOTIDE SEQUENCE [LARGE SCALE GENOMIC DNA]</scope>
    <source>
        <strain evidence="4">AG-KIZ</strain>
        <tissue evidence="4">Muscle</tissue>
    </source>
</reference>
<evidence type="ECO:0000259" key="3">
    <source>
        <dbReference type="SMART" id="SM00409"/>
    </source>
</evidence>
<name>A0A3N0YEI0_ANAGA</name>
<dbReference type="Pfam" id="PF07686">
    <property type="entry name" value="V-set"/>
    <property type="match status" value="1"/>
</dbReference>